<dbReference type="NCBIfam" id="TIGR00254">
    <property type="entry name" value="GGDEF"/>
    <property type="match status" value="1"/>
</dbReference>
<comment type="caution">
    <text evidence="3">The sequence shown here is derived from an EMBL/GenBank/DDBJ whole genome shotgun (WGS) entry which is preliminary data.</text>
</comment>
<dbReference type="STRING" id="445971.ANASTE_00574"/>
<dbReference type="SMART" id="SM00267">
    <property type="entry name" value="GGDEF"/>
    <property type="match status" value="1"/>
</dbReference>
<dbReference type="eggNOG" id="COG2199">
    <property type="taxonomic scope" value="Bacteria"/>
</dbReference>
<dbReference type="OrthoDB" id="9804955at2"/>
<keyword evidence="1" id="KW-0812">Transmembrane</keyword>
<dbReference type="GO" id="GO:1902201">
    <property type="term" value="P:negative regulation of bacterial-type flagellum-dependent cell motility"/>
    <property type="evidence" value="ECO:0007669"/>
    <property type="project" value="TreeGrafter"/>
</dbReference>
<dbReference type="InterPro" id="IPR029787">
    <property type="entry name" value="Nucleotide_cyclase"/>
</dbReference>
<keyword evidence="1" id="KW-1133">Transmembrane helix</keyword>
<keyword evidence="4" id="KW-1185">Reference proteome</keyword>
<dbReference type="PANTHER" id="PTHR45138">
    <property type="entry name" value="REGULATORY COMPONENTS OF SENSORY TRANSDUCTION SYSTEM"/>
    <property type="match status" value="1"/>
</dbReference>
<dbReference type="GO" id="GO:0052621">
    <property type="term" value="F:diguanylate cyclase activity"/>
    <property type="evidence" value="ECO:0007669"/>
    <property type="project" value="TreeGrafter"/>
</dbReference>
<keyword evidence="1" id="KW-0472">Membrane</keyword>
<evidence type="ECO:0000313" key="3">
    <source>
        <dbReference type="EMBL" id="EDS72861.1"/>
    </source>
</evidence>
<dbReference type="EMBL" id="ABIL02000005">
    <property type="protein sequence ID" value="EDS72861.1"/>
    <property type="molecule type" value="Genomic_DNA"/>
</dbReference>
<evidence type="ECO:0000313" key="4">
    <source>
        <dbReference type="Proteomes" id="UP000005178"/>
    </source>
</evidence>
<feature type="transmembrane region" description="Helical" evidence="1">
    <location>
        <begin position="68"/>
        <end position="91"/>
    </location>
</feature>
<feature type="domain" description="GGDEF" evidence="2">
    <location>
        <begin position="251"/>
        <end position="378"/>
    </location>
</feature>
<dbReference type="PROSITE" id="PS50887">
    <property type="entry name" value="GGDEF"/>
    <property type="match status" value="1"/>
</dbReference>
<dbReference type="Gene3D" id="3.30.70.270">
    <property type="match status" value="1"/>
</dbReference>
<feature type="transmembrane region" description="Helical" evidence="1">
    <location>
        <begin position="6"/>
        <end position="23"/>
    </location>
</feature>
<dbReference type="InterPro" id="IPR043128">
    <property type="entry name" value="Rev_trsase/Diguanyl_cyclase"/>
</dbReference>
<dbReference type="HOGENOM" id="CLU_058778_0_0_9"/>
<dbReference type="PANTHER" id="PTHR45138:SF9">
    <property type="entry name" value="DIGUANYLATE CYCLASE DGCM-RELATED"/>
    <property type="match status" value="1"/>
</dbReference>
<dbReference type="GeneID" id="97999503"/>
<proteinExistence type="predicted"/>
<dbReference type="GO" id="GO:0005886">
    <property type="term" value="C:plasma membrane"/>
    <property type="evidence" value="ECO:0007669"/>
    <property type="project" value="TreeGrafter"/>
</dbReference>
<dbReference type="InterPro" id="IPR000160">
    <property type="entry name" value="GGDEF_dom"/>
</dbReference>
<reference evidence="3" key="2">
    <citation type="submission" date="2013-08" db="EMBL/GenBank/DDBJ databases">
        <title>Draft genome sequence of Anaerofustis stercorihominis (DSM 17244).</title>
        <authorList>
            <person name="Sudarsanam P."/>
            <person name="Ley R."/>
            <person name="Guruge J."/>
            <person name="Turnbaugh P.J."/>
            <person name="Mahowald M."/>
            <person name="Liep D."/>
            <person name="Gordon J."/>
        </authorList>
    </citation>
    <scope>NUCLEOTIDE SEQUENCE</scope>
    <source>
        <strain evidence="3">DSM 17244</strain>
    </source>
</reference>
<feature type="transmembrane region" description="Helical" evidence="1">
    <location>
        <begin position="35"/>
        <end position="56"/>
    </location>
</feature>
<sequence length="378" mass="44331">MLATHIQIDICFMIMIFIIYLNVRKSNNYSFDNKILSFLMILVIFVLFFDALGWFFDKRVWDYSEIVLYFVDIIYFSLSCIIAFFWMIFVYIKLYGNMDMGKLKWAFLAVPLTLFLILNITTPFRKLIFYVEDYTYVRGSMFALQTIINFGYLIASSIIAMIQRKKEIYQSKKDECLYLALFPILPIIGGVLQIFEYDLNVLWPAASLSLLLIYINMSNEQISLDALTGLNNRGRFVKYINSAARNLKCGKRLYLFMMDIDDFKNINDTYGHNTGDEALIKTSEILKKFFSLKHSFISRYGGDEFAVVISLNDDTQADRVIKEMDKFVESYNENITSGYNLSLSIRYSYTQGKDFDLEKLIAEADENMYKEKRIHKRI</sequence>
<name>B1C774_9FIRM</name>
<reference evidence="3" key="1">
    <citation type="submission" date="2008-01" db="EMBL/GenBank/DDBJ databases">
        <authorList>
            <person name="Fulton L."/>
            <person name="Clifton S."/>
            <person name="Fulton B."/>
            <person name="Xu J."/>
            <person name="Minx P."/>
            <person name="Pepin K.H."/>
            <person name="Johnson M."/>
            <person name="Thiruvilangam P."/>
            <person name="Bhonagiri V."/>
            <person name="Nash W.E."/>
            <person name="Mardis E.R."/>
            <person name="Wilson R.K."/>
        </authorList>
    </citation>
    <scope>NUCLEOTIDE SEQUENCE [LARGE SCALE GENOMIC DNA]</scope>
    <source>
        <strain evidence="3">DSM 17244</strain>
    </source>
</reference>
<feature type="transmembrane region" description="Helical" evidence="1">
    <location>
        <begin position="176"/>
        <end position="195"/>
    </location>
</feature>
<dbReference type="Pfam" id="PF00990">
    <property type="entry name" value="GGDEF"/>
    <property type="match status" value="1"/>
</dbReference>
<dbReference type="CDD" id="cd01949">
    <property type="entry name" value="GGDEF"/>
    <property type="match status" value="1"/>
</dbReference>
<evidence type="ECO:0000259" key="2">
    <source>
        <dbReference type="PROSITE" id="PS50887"/>
    </source>
</evidence>
<dbReference type="RefSeq" id="WP_007049025.1">
    <property type="nucleotide sequence ID" value="NZ_DS560015.1"/>
</dbReference>
<accession>B1C774</accession>
<evidence type="ECO:0000256" key="1">
    <source>
        <dbReference type="SAM" id="Phobius"/>
    </source>
</evidence>
<feature type="transmembrane region" description="Helical" evidence="1">
    <location>
        <begin position="142"/>
        <end position="164"/>
    </location>
</feature>
<dbReference type="AlphaFoldDB" id="B1C774"/>
<dbReference type="SUPFAM" id="SSF55073">
    <property type="entry name" value="Nucleotide cyclase"/>
    <property type="match status" value="1"/>
</dbReference>
<feature type="transmembrane region" description="Helical" evidence="1">
    <location>
        <begin position="103"/>
        <end position="122"/>
    </location>
</feature>
<dbReference type="GO" id="GO:0043709">
    <property type="term" value="P:cell adhesion involved in single-species biofilm formation"/>
    <property type="evidence" value="ECO:0007669"/>
    <property type="project" value="TreeGrafter"/>
</dbReference>
<gene>
    <name evidence="3" type="ORF">ANASTE_00574</name>
</gene>
<feature type="transmembrane region" description="Helical" evidence="1">
    <location>
        <begin position="201"/>
        <end position="217"/>
    </location>
</feature>
<dbReference type="Proteomes" id="UP000005178">
    <property type="component" value="Unassembled WGS sequence"/>
</dbReference>
<dbReference type="InterPro" id="IPR050469">
    <property type="entry name" value="Diguanylate_Cyclase"/>
</dbReference>
<organism evidence="3 4">
    <name type="scientific">Anaerofustis stercorihominis DSM 17244</name>
    <dbReference type="NCBI Taxonomy" id="445971"/>
    <lineage>
        <taxon>Bacteria</taxon>
        <taxon>Bacillati</taxon>
        <taxon>Bacillota</taxon>
        <taxon>Clostridia</taxon>
        <taxon>Eubacteriales</taxon>
        <taxon>Eubacteriaceae</taxon>
        <taxon>Anaerofustis</taxon>
    </lineage>
</organism>
<protein>
    <submittedName>
        <fullName evidence="3">Diguanylate cyclase (GGDEF) domain protein</fullName>
    </submittedName>
</protein>